<dbReference type="Pfam" id="PF07478">
    <property type="entry name" value="Dala_Dala_lig_C"/>
    <property type="match status" value="1"/>
</dbReference>
<evidence type="ECO:0000256" key="1">
    <source>
        <dbReference type="ARBA" id="ARBA00022598"/>
    </source>
</evidence>
<accession>A0A0W0VDZ6</accession>
<dbReference type="Proteomes" id="UP000055035">
    <property type="component" value="Unassembled WGS sequence"/>
</dbReference>
<dbReference type="OrthoDB" id="9803907at2"/>
<dbReference type="Gene3D" id="3.30.470.20">
    <property type="entry name" value="ATP-grasp fold, B domain"/>
    <property type="match status" value="1"/>
</dbReference>
<dbReference type="InterPro" id="IPR052032">
    <property type="entry name" value="ATP-dep_AA_Ligase"/>
</dbReference>
<evidence type="ECO:0000256" key="4">
    <source>
        <dbReference type="PROSITE-ProRule" id="PRU00409"/>
    </source>
</evidence>
<dbReference type="PANTHER" id="PTHR43585:SF2">
    <property type="entry name" value="ATP-GRASP ENZYME FSQD"/>
    <property type="match status" value="1"/>
</dbReference>
<evidence type="ECO:0000259" key="5">
    <source>
        <dbReference type="PROSITE" id="PS50975"/>
    </source>
</evidence>
<sequence>MTIYVFLYNVVPIKSNLSQLKEDQDSTFILIGSDYCLQHLSDDNQKLFQEIHGIHRNFHQPDLNEVETILLNILERYDTKNIRLLTNEDSTQLTCATLREKYGIPGNNSEQVLPFVNKLVSKSKLAGKIRTPRFLSFDKTSFQDNPEAYLSSVIEYIGFPMFIKPIDLVSSIDTYHVPDVKTLRNVLNSIVGKSWDFEIDEFIEGDLFHCDVIIREHRIEFFMAGKYAWPLAKFSKGSPMGSLPINDSVLFAQLRAFSENALTCLGQFSSAFHLEVFKDHKSGEFIFLEAAARTPGALVPDMYKLIFNRHLEELHYHVQMYPDQELGIEQSETFAGWVTFPKVKGTLLEIKQPSISINNNLNHYVQSGEKMEQAVSLLDSSCSVVFWDDCYRKAEQTFEYLRHYQPLILNEAEG</sequence>
<dbReference type="PANTHER" id="PTHR43585">
    <property type="entry name" value="FUMIPYRROLE BIOSYNTHESIS PROTEIN C"/>
    <property type="match status" value="1"/>
</dbReference>
<comment type="caution">
    <text evidence="6">The sequence shown here is derived from an EMBL/GenBank/DDBJ whole genome shotgun (WGS) entry which is preliminary data.</text>
</comment>
<dbReference type="RefSeq" id="WP_058471581.1">
    <property type="nucleotide sequence ID" value="NZ_CAAAIC010000001.1"/>
</dbReference>
<dbReference type="EMBL" id="LNYJ01000011">
    <property type="protein sequence ID" value="KTD17865.1"/>
    <property type="molecule type" value="Genomic_DNA"/>
</dbReference>
<reference evidence="6 7" key="1">
    <citation type="submission" date="2015-11" db="EMBL/GenBank/DDBJ databases">
        <title>Genomic analysis of 38 Legionella species identifies large and diverse effector repertoires.</title>
        <authorList>
            <person name="Burstein D."/>
            <person name="Amaro F."/>
            <person name="Zusman T."/>
            <person name="Lifshitz Z."/>
            <person name="Cohen O."/>
            <person name="Gilbert J.A."/>
            <person name="Pupko T."/>
            <person name="Shuman H.A."/>
            <person name="Segal G."/>
        </authorList>
    </citation>
    <scope>NUCLEOTIDE SEQUENCE [LARGE SCALE GENOMIC DNA]</scope>
    <source>
        <strain evidence="6 7">BL-540</strain>
    </source>
</reference>
<organism evidence="6 7">
    <name type="scientific">Legionella jordanis</name>
    <dbReference type="NCBI Taxonomy" id="456"/>
    <lineage>
        <taxon>Bacteria</taxon>
        <taxon>Pseudomonadati</taxon>
        <taxon>Pseudomonadota</taxon>
        <taxon>Gammaproteobacteria</taxon>
        <taxon>Legionellales</taxon>
        <taxon>Legionellaceae</taxon>
        <taxon>Legionella</taxon>
    </lineage>
</organism>
<evidence type="ECO:0000256" key="2">
    <source>
        <dbReference type="ARBA" id="ARBA00022741"/>
    </source>
</evidence>
<dbReference type="InterPro" id="IPR011761">
    <property type="entry name" value="ATP-grasp"/>
</dbReference>
<keyword evidence="7" id="KW-1185">Reference proteome</keyword>
<protein>
    <submittedName>
        <fullName evidence="6">Putative Glutathione synthetase ATP-binding domain-like protein</fullName>
    </submittedName>
</protein>
<name>A0A0W0VDZ6_9GAMM</name>
<dbReference type="Gene3D" id="3.40.50.20">
    <property type="match status" value="1"/>
</dbReference>
<gene>
    <name evidence="6" type="ORF">Ljor_2171</name>
</gene>
<feature type="domain" description="ATP-grasp" evidence="5">
    <location>
        <begin position="123"/>
        <end position="320"/>
    </location>
</feature>
<dbReference type="STRING" id="456.Ljor_2171"/>
<keyword evidence="1" id="KW-0436">Ligase</keyword>
<keyword evidence="3 4" id="KW-0067">ATP-binding</keyword>
<dbReference type="SUPFAM" id="SSF56059">
    <property type="entry name" value="Glutathione synthetase ATP-binding domain-like"/>
    <property type="match status" value="1"/>
</dbReference>
<evidence type="ECO:0000313" key="7">
    <source>
        <dbReference type="Proteomes" id="UP000055035"/>
    </source>
</evidence>
<dbReference type="GO" id="GO:0046872">
    <property type="term" value="F:metal ion binding"/>
    <property type="evidence" value="ECO:0007669"/>
    <property type="project" value="InterPro"/>
</dbReference>
<dbReference type="GO" id="GO:0005524">
    <property type="term" value="F:ATP binding"/>
    <property type="evidence" value="ECO:0007669"/>
    <property type="project" value="UniProtKB-UniRule"/>
</dbReference>
<evidence type="ECO:0000256" key="3">
    <source>
        <dbReference type="ARBA" id="ARBA00022840"/>
    </source>
</evidence>
<keyword evidence="2 4" id="KW-0547">Nucleotide-binding</keyword>
<dbReference type="GO" id="GO:0008716">
    <property type="term" value="F:D-alanine-D-alanine ligase activity"/>
    <property type="evidence" value="ECO:0007669"/>
    <property type="project" value="InterPro"/>
</dbReference>
<dbReference type="AlphaFoldDB" id="A0A0W0VDZ6"/>
<dbReference type="InterPro" id="IPR011095">
    <property type="entry name" value="Dala_Dala_lig_C"/>
</dbReference>
<proteinExistence type="predicted"/>
<dbReference type="PATRIC" id="fig|456.5.peg.2327"/>
<dbReference type="PROSITE" id="PS50975">
    <property type="entry name" value="ATP_GRASP"/>
    <property type="match status" value="1"/>
</dbReference>
<evidence type="ECO:0000313" key="6">
    <source>
        <dbReference type="EMBL" id="KTD17865.1"/>
    </source>
</evidence>